<protein>
    <submittedName>
        <fullName evidence="2">Predicted membrane protein</fullName>
    </submittedName>
</protein>
<feature type="transmembrane region" description="Helical" evidence="1">
    <location>
        <begin position="155"/>
        <end position="176"/>
    </location>
</feature>
<accession>A0A1C6I442</accession>
<dbReference type="AlphaFoldDB" id="A0A1C6I442"/>
<organism evidence="2">
    <name type="scientific">uncultured Anaerotruncus sp</name>
    <dbReference type="NCBI Taxonomy" id="905011"/>
    <lineage>
        <taxon>Bacteria</taxon>
        <taxon>Bacillati</taxon>
        <taxon>Bacillota</taxon>
        <taxon>Clostridia</taxon>
        <taxon>Eubacteriales</taxon>
        <taxon>Oscillospiraceae</taxon>
        <taxon>Anaerotruncus</taxon>
        <taxon>environmental samples</taxon>
    </lineage>
</organism>
<feature type="transmembrane region" description="Helical" evidence="1">
    <location>
        <begin position="48"/>
        <end position="70"/>
    </location>
</feature>
<evidence type="ECO:0000256" key="1">
    <source>
        <dbReference type="SAM" id="Phobius"/>
    </source>
</evidence>
<keyword evidence="1" id="KW-0472">Membrane</keyword>
<keyword evidence="1" id="KW-0812">Transmembrane</keyword>
<proteinExistence type="predicted"/>
<feature type="transmembrane region" description="Helical" evidence="1">
    <location>
        <begin position="117"/>
        <end position="135"/>
    </location>
</feature>
<reference evidence="2" key="1">
    <citation type="submission" date="2015-09" db="EMBL/GenBank/DDBJ databases">
        <authorList>
            <consortium name="Pathogen Informatics"/>
        </authorList>
    </citation>
    <scope>NUCLEOTIDE SEQUENCE</scope>
    <source>
        <strain evidence="2">2789STDY5834896</strain>
    </source>
</reference>
<dbReference type="Pfam" id="PF06541">
    <property type="entry name" value="ABC_trans_CmpB"/>
    <property type="match status" value="1"/>
</dbReference>
<keyword evidence="1" id="KW-1133">Transmembrane helix</keyword>
<evidence type="ECO:0000313" key="2">
    <source>
        <dbReference type="EMBL" id="SCJ64697.1"/>
    </source>
</evidence>
<gene>
    <name evidence="2" type="ORF">SAMEA3545359_01236</name>
</gene>
<dbReference type="InterPro" id="IPR010540">
    <property type="entry name" value="CmpB_TMEM229"/>
</dbReference>
<dbReference type="EMBL" id="FMHG01000001">
    <property type="protein sequence ID" value="SCJ64697.1"/>
    <property type="molecule type" value="Genomic_DNA"/>
</dbReference>
<sequence>MQRQTQVGKLTPAKLFWLFMAGSLGGVVVETLWCVLTTGTVQSRAGVLYGPFNPVYGIGAVLLTVLLTAVEHRGNLWLFGCGALLGAGYEFAYSYIEERLLGTVSWEYSHLPFSIGGRVNLFYALGWGALGLFWIRVLYPRLDAFISRILQQQAGWLTVAVAIFMAVNMGLSFMAVGRQAQRREGVVAADPLAVFLDTHYSDAVLQQRYPNTQVQK</sequence>
<feature type="transmembrane region" description="Helical" evidence="1">
    <location>
        <begin position="15"/>
        <end position="36"/>
    </location>
</feature>
<feature type="transmembrane region" description="Helical" evidence="1">
    <location>
        <begin position="76"/>
        <end position="96"/>
    </location>
</feature>
<name>A0A1C6I442_9FIRM</name>